<evidence type="ECO:0000313" key="8">
    <source>
        <dbReference type="Proteomes" id="UP001057455"/>
    </source>
</evidence>
<protein>
    <submittedName>
        <fullName evidence="7">Vacuolar sorting-associated protein 11</fullName>
    </submittedName>
</protein>
<dbReference type="GO" id="GO:0007033">
    <property type="term" value="P:vacuole organization"/>
    <property type="evidence" value="ECO:0007669"/>
    <property type="project" value="TreeGrafter"/>
</dbReference>
<comment type="subcellular location">
    <subcellularLocation>
        <location evidence="1">Membrane</location>
    </subcellularLocation>
</comment>
<evidence type="ECO:0000256" key="5">
    <source>
        <dbReference type="ARBA" id="ARBA00023136"/>
    </source>
</evidence>
<keyword evidence="5" id="KW-0472">Membrane</keyword>
<evidence type="ECO:0000313" key="7">
    <source>
        <dbReference type="EMBL" id="GFE55418.1"/>
    </source>
</evidence>
<dbReference type="GO" id="GO:0030897">
    <property type="term" value="C:HOPS complex"/>
    <property type="evidence" value="ECO:0007669"/>
    <property type="project" value="TreeGrafter"/>
</dbReference>
<dbReference type="GO" id="GO:0030674">
    <property type="term" value="F:protein-macromolecule adaptor activity"/>
    <property type="evidence" value="ECO:0007669"/>
    <property type="project" value="TreeGrafter"/>
</dbReference>
<organism evidence="7 8">
    <name type="scientific">Babesia ovis</name>
    <dbReference type="NCBI Taxonomy" id="5869"/>
    <lineage>
        <taxon>Eukaryota</taxon>
        <taxon>Sar</taxon>
        <taxon>Alveolata</taxon>
        <taxon>Apicomplexa</taxon>
        <taxon>Aconoidasida</taxon>
        <taxon>Piroplasmida</taxon>
        <taxon>Babesiidae</taxon>
        <taxon>Babesia</taxon>
    </lineage>
</organism>
<dbReference type="SUPFAM" id="SSF50978">
    <property type="entry name" value="WD40 repeat-like"/>
    <property type="match status" value="1"/>
</dbReference>
<evidence type="ECO:0000256" key="3">
    <source>
        <dbReference type="ARBA" id="ARBA00022771"/>
    </source>
</evidence>
<keyword evidence="3" id="KW-0863">Zinc-finger</keyword>
<keyword evidence="2" id="KW-0479">Metal-binding</keyword>
<sequence>MHSSAIMETTRRFHFFDKHLVNVIQPGHGSLNFETVVDAAGDDAYLWILESSGRVSALYRSDGTGASRDTLLCQSLKAFEFEGLRIFSCWDASAVIIVGKDEESDLMLKFNTYKVSPQHGGDNVELLHFVQSVPLFLPSHGFDLDHIQAITVSTCTNMAVVATDNGSLYVYYNYLSPTPDGTSSSHTLIPVSVSELAGGRHVGVIRSLHIHNLSSGNFGLTVCCDEVVLTLSLLPVPELADLHLIESSFESSCDLGKGGHFAVSKSGGMLDIYNAEGSIISRLKGEGQCTSMCAYKGYIATASVDCKAGLDASFATTLVAVHSRIPGMDFIAYSQHIPVVFKFEVALGSIYVLARSGTSSSLILFELREKGIHDRLQMLIRKRLFEWAIATATLENRPLSECEEIHKIHANWLYDKGRYEAAVEAYCRAGSAVEPAFVIARFTPLNSKLYLYKYLINLHRRRKATSIHTIVLMRALQSLFEDSSSSIPTREDSEEQHEDKSEDTTDVPDCQELMSVFLEEFGESEKDGIREALYDCRSSGGSDFARAIALAQHNHDEYIDILVEDFHDYGATLKYMESSSSQVTCNAILRHGRRLVRHNPGAILHFIRKISESMPKHHGSVLEAFVPVFCMEDRFLIDMLGADIPNTSLMIFSTRLHLILEQYAAQLRRNGGSTNEQQTAGSIISVENPDIRRSSVPSLSFDTSDVNSVQTSLSSSTHQSTSEDGTVFAEALEDQMWKLLNNNTQLAEYQLIALLLCLVYNYQRGANAMAIKMGYYHLPLVLAGMRDNDIHSNKFDLLNHALSYGYNEPTLWVGTLSLLVSSTNDTSDLLRIALQHIHTHKLLSFPSVLSIIQRNSALKFGDVKDYLRREFRKIDDLLRECERDIAQDKVDCNQMNRDLQRLQHSYVVINNTNCSRCELCLEMPSLHFYCQHSFHTYCIGSDGLCPKCAPIANEGVDGLEPQKGSEHHDNFFKFLSGATDPFVYMTQQLEWFAFSQL</sequence>
<dbReference type="GO" id="GO:0008270">
    <property type="term" value="F:zinc ion binding"/>
    <property type="evidence" value="ECO:0007669"/>
    <property type="project" value="UniProtKB-KW"/>
</dbReference>
<dbReference type="GO" id="GO:0048284">
    <property type="term" value="P:organelle fusion"/>
    <property type="evidence" value="ECO:0007669"/>
    <property type="project" value="TreeGrafter"/>
</dbReference>
<gene>
    <name evidence="7" type="ORF">BaOVIS_028220</name>
</gene>
<comment type="caution">
    <text evidence="7">The sequence shown here is derived from an EMBL/GenBank/DDBJ whole genome shotgun (WGS) entry which is preliminary data.</text>
</comment>
<proteinExistence type="predicted"/>
<dbReference type="PANTHER" id="PTHR23323:SF24">
    <property type="entry name" value="VACUOLAR PROTEIN SORTING-ASSOCIATED PROTEIN 11 HOMOLOG"/>
    <property type="match status" value="1"/>
</dbReference>
<feature type="region of interest" description="Disordered" evidence="6">
    <location>
        <begin position="484"/>
        <end position="506"/>
    </location>
</feature>
<evidence type="ECO:0000256" key="6">
    <source>
        <dbReference type="SAM" id="MobiDB-lite"/>
    </source>
</evidence>
<dbReference type="Proteomes" id="UP001057455">
    <property type="component" value="Unassembled WGS sequence"/>
</dbReference>
<evidence type="ECO:0000256" key="1">
    <source>
        <dbReference type="ARBA" id="ARBA00004370"/>
    </source>
</evidence>
<dbReference type="AlphaFoldDB" id="A0A9W5TCT1"/>
<keyword evidence="4" id="KW-0862">Zinc</keyword>
<dbReference type="GO" id="GO:0005768">
    <property type="term" value="C:endosome"/>
    <property type="evidence" value="ECO:0007669"/>
    <property type="project" value="TreeGrafter"/>
</dbReference>
<name>A0A9W5TCT1_BABOV</name>
<dbReference type="InterPro" id="IPR036322">
    <property type="entry name" value="WD40_repeat_dom_sf"/>
</dbReference>
<dbReference type="PANTHER" id="PTHR23323">
    <property type="entry name" value="VACUOLAR PROTEIN SORTING-ASSOCIATED PROTEIN"/>
    <property type="match status" value="1"/>
</dbReference>
<keyword evidence="8" id="KW-1185">Reference proteome</keyword>
<evidence type="ECO:0000256" key="4">
    <source>
        <dbReference type="ARBA" id="ARBA00022833"/>
    </source>
</evidence>
<reference evidence="7" key="1">
    <citation type="submission" date="2019-12" db="EMBL/GenBank/DDBJ databases">
        <title>Genome sequence of Babesia ovis.</title>
        <authorList>
            <person name="Yamagishi J."/>
            <person name="Sevinc F."/>
            <person name="Xuan X."/>
        </authorList>
    </citation>
    <scope>NUCLEOTIDE SEQUENCE</scope>
    <source>
        <strain evidence="7">Selcuk</strain>
    </source>
</reference>
<accession>A0A9W5TCT1</accession>
<dbReference type="OrthoDB" id="26184at2759"/>
<evidence type="ECO:0000256" key="2">
    <source>
        <dbReference type="ARBA" id="ARBA00022723"/>
    </source>
</evidence>
<dbReference type="EMBL" id="BLIY01000020">
    <property type="protein sequence ID" value="GFE55418.1"/>
    <property type="molecule type" value="Genomic_DNA"/>
</dbReference>
<dbReference type="GO" id="GO:0007032">
    <property type="term" value="P:endosome organization"/>
    <property type="evidence" value="ECO:0007669"/>
    <property type="project" value="TreeGrafter"/>
</dbReference>
<dbReference type="GO" id="GO:0006904">
    <property type="term" value="P:vesicle docking involved in exocytosis"/>
    <property type="evidence" value="ECO:0007669"/>
    <property type="project" value="TreeGrafter"/>
</dbReference>